<dbReference type="SUPFAM" id="SSF55781">
    <property type="entry name" value="GAF domain-like"/>
    <property type="match status" value="1"/>
</dbReference>
<protein>
    <submittedName>
        <fullName evidence="6">Transcriptional regulator</fullName>
    </submittedName>
</protein>
<dbReference type="GO" id="GO:0003677">
    <property type="term" value="F:DNA binding"/>
    <property type="evidence" value="ECO:0007669"/>
    <property type="project" value="UniProtKB-KW"/>
</dbReference>
<dbReference type="SUPFAM" id="SSF46785">
    <property type="entry name" value="Winged helix' DNA-binding domain"/>
    <property type="match status" value="1"/>
</dbReference>
<name>A0A8J2YSK4_9PROT</name>
<dbReference type="GO" id="GO:0003700">
    <property type="term" value="F:DNA-binding transcription factor activity"/>
    <property type="evidence" value="ECO:0007669"/>
    <property type="project" value="TreeGrafter"/>
</dbReference>
<gene>
    <name evidence="6" type="ORF">GCM10011611_21580</name>
</gene>
<dbReference type="GO" id="GO:0045892">
    <property type="term" value="P:negative regulation of DNA-templated transcription"/>
    <property type="evidence" value="ECO:0007669"/>
    <property type="project" value="TreeGrafter"/>
</dbReference>
<dbReference type="AlphaFoldDB" id="A0A8J2YSK4"/>
<organism evidence="6 7">
    <name type="scientific">Aliidongia dinghuensis</name>
    <dbReference type="NCBI Taxonomy" id="1867774"/>
    <lineage>
        <taxon>Bacteria</taxon>
        <taxon>Pseudomonadati</taxon>
        <taxon>Pseudomonadota</taxon>
        <taxon>Alphaproteobacteria</taxon>
        <taxon>Rhodospirillales</taxon>
        <taxon>Dongiaceae</taxon>
        <taxon>Aliidongia</taxon>
    </lineage>
</organism>
<keyword evidence="2" id="KW-0238">DNA-binding</keyword>
<dbReference type="RefSeq" id="WP_189045504.1">
    <property type="nucleotide sequence ID" value="NZ_BMJQ01000005.1"/>
</dbReference>
<evidence type="ECO:0000256" key="3">
    <source>
        <dbReference type="ARBA" id="ARBA00023163"/>
    </source>
</evidence>
<evidence type="ECO:0000256" key="1">
    <source>
        <dbReference type="ARBA" id="ARBA00023015"/>
    </source>
</evidence>
<dbReference type="Proteomes" id="UP000646365">
    <property type="component" value="Unassembled WGS sequence"/>
</dbReference>
<dbReference type="InterPro" id="IPR036390">
    <property type="entry name" value="WH_DNA-bd_sf"/>
</dbReference>
<evidence type="ECO:0000259" key="4">
    <source>
        <dbReference type="PROSITE" id="PS51077"/>
    </source>
</evidence>
<dbReference type="PANTHER" id="PTHR30136:SF24">
    <property type="entry name" value="HTH-TYPE TRANSCRIPTIONAL REPRESSOR ALLR"/>
    <property type="match status" value="1"/>
</dbReference>
<comment type="caution">
    <text evidence="6">The sequence shown here is derived from an EMBL/GenBank/DDBJ whole genome shotgun (WGS) entry which is preliminary data.</text>
</comment>
<reference evidence="6" key="2">
    <citation type="submission" date="2020-09" db="EMBL/GenBank/DDBJ databases">
        <authorList>
            <person name="Sun Q."/>
            <person name="Zhou Y."/>
        </authorList>
    </citation>
    <scope>NUCLEOTIDE SEQUENCE</scope>
    <source>
        <strain evidence="6">CGMCC 1.15725</strain>
    </source>
</reference>
<keyword evidence="1" id="KW-0805">Transcription regulation</keyword>
<dbReference type="PROSITE" id="PS51077">
    <property type="entry name" value="HTH_ICLR"/>
    <property type="match status" value="1"/>
</dbReference>
<dbReference type="PANTHER" id="PTHR30136">
    <property type="entry name" value="HELIX-TURN-HELIX TRANSCRIPTIONAL REGULATOR, ICLR FAMILY"/>
    <property type="match status" value="1"/>
</dbReference>
<dbReference type="InterPro" id="IPR029016">
    <property type="entry name" value="GAF-like_dom_sf"/>
</dbReference>
<dbReference type="InterPro" id="IPR036388">
    <property type="entry name" value="WH-like_DNA-bd_sf"/>
</dbReference>
<proteinExistence type="predicted"/>
<dbReference type="EMBL" id="BMJQ01000005">
    <property type="protein sequence ID" value="GGF15483.1"/>
    <property type="molecule type" value="Genomic_DNA"/>
</dbReference>
<dbReference type="SMART" id="SM00346">
    <property type="entry name" value="HTH_ICLR"/>
    <property type="match status" value="1"/>
</dbReference>
<dbReference type="InterPro" id="IPR014757">
    <property type="entry name" value="Tscrpt_reg_IclR_C"/>
</dbReference>
<evidence type="ECO:0000313" key="7">
    <source>
        <dbReference type="Proteomes" id="UP000646365"/>
    </source>
</evidence>
<evidence type="ECO:0000256" key="2">
    <source>
        <dbReference type="ARBA" id="ARBA00023125"/>
    </source>
</evidence>
<dbReference type="InterPro" id="IPR050707">
    <property type="entry name" value="HTH_MetabolicPath_Reg"/>
</dbReference>
<dbReference type="Gene3D" id="1.10.10.10">
    <property type="entry name" value="Winged helix-like DNA-binding domain superfamily/Winged helix DNA-binding domain"/>
    <property type="match status" value="1"/>
</dbReference>
<sequence length="270" mass="29114">MDLTDILAPPTEEREAGAQRDVGAVVHAIRILQYLADATAPLGVAAVSRGTGISPSTCFNILRTLARARFVAFNSVDKVYSLGLGVAELAAGLVGISPADLIRPELERLALNYDMLIVLWRVMDEGHIALVDRAHSATAVRVEMRLGLRLPTLVGAVGRCFAAATHLPEAELRRRFGALRWQDPPSFETYLADIAEARERGWAREDGNLYRGLVTVAALVTDQAGRPRFGISGITIAGQHPSETIDRLGAELKDVCAFIGTSLFPRHLGG</sequence>
<accession>A0A8J2YSK4</accession>
<dbReference type="Pfam" id="PF09339">
    <property type="entry name" value="HTH_IclR"/>
    <property type="match status" value="1"/>
</dbReference>
<feature type="domain" description="HTH iclR-type" evidence="4">
    <location>
        <begin position="22"/>
        <end position="84"/>
    </location>
</feature>
<keyword evidence="7" id="KW-1185">Reference proteome</keyword>
<evidence type="ECO:0000313" key="6">
    <source>
        <dbReference type="EMBL" id="GGF15483.1"/>
    </source>
</evidence>
<reference evidence="6" key="1">
    <citation type="journal article" date="2014" name="Int. J. Syst. Evol. Microbiol.">
        <title>Complete genome sequence of Corynebacterium casei LMG S-19264T (=DSM 44701T), isolated from a smear-ripened cheese.</title>
        <authorList>
            <consortium name="US DOE Joint Genome Institute (JGI-PGF)"/>
            <person name="Walter F."/>
            <person name="Albersmeier A."/>
            <person name="Kalinowski J."/>
            <person name="Ruckert C."/>
        </authorList>
    </citation>
    <scope>NUCLEOTIDE SEQUENCE</scope>
    <source>
        <strain evidence="6">CGMCC 1.15725</strain>
    </source>
</reference>
<dbReference type="InterPro" id="IPR005471">
    <property type="entry name" value="Tscrpt_reg_IclR_N"/>
</dbReference>
<evidence type="ECO:0000259" key="5">
    <source>
        <dbReference type="PROSITE" id="PS51078"/>
    </source>
</evidence>
<dbReference type="Pfam" id="PF01614">
    <property type="entry name" value="IclR_C"/>
    <property type="match status" value="1"/>
</dbReference>
<dbReference type="Gene3D" id="3.30.450.40">
    <property type="match status" value="1"/>
</dbReference>
<keyword evidence="3" id="KW-0804">Transcription</keyword>
<dbReference type="PROSITE" id="PS51078">
    <property type="entry name" value="ICLR_ED"/>
    <property type="match status" value="1"/>
</dbReference>
<feature type="domain" description="IclR-ED" evidence="5">
    <location>
        <begin position="78"/>
        <end position="265"/>
    </location>
</feature>